<evidence type="ECO:0000313" key="5">
    <source>
        <dbReference type="EMBL" id="AET38976.1"/>
    </source>
</evidence>
<keyword evidence="4" id="KW-0963">Cytoplasm</keyword>
<dbReference type="GO" id="GO:0005737">
    <property type="term" value="C:cytoplasm"/>
    <property type="evidence" value="ECO:0007669"/>
    <property type="project" value="UniProtKB-SubCell"/>
</dbReference>
<dbReference type="AlphaFoldDB" id="G8JS57"/>
<sequence>MVGDIDHVHGEYKIYEVEENATNKNCPFTAERLREILDQEFGEQEEYLGDLTSVVERLNEISSQYKYLVNVTEVQGIGTPGMEVHGRLGASWDAERDGQLTHRVSRNDREVLISVVWISK</sequence>
<dbReference type="FunCoup" id="G8JS57">
    <property type="interactions" value="37"/>
</dbReference>
<comment type="similarity">
    <text evidence="1 4">Belongs to the TDA2 family.</text>
</comment>
<dbReference type="Proteomes" id="UP000006790">
    <property type="component" value="Chromosome 3"/>
</dbReference>
<dbReference type="STRING" id="931890.G8JS57"/>
<dbReference type="RefSeq" id="XP_003645793.1">
    <property type="nucleotide sequence ID" value="XM_003645745.1"/>
</dbReference>
<dbReference type="OMA" id="ISVVWIS"/>
<dbReference type="Pfam" id="PF03645">
    <property type="entry name" value="Tctex-1"/>
    <property type="match status" value="1"/>
</dbReference>
<evidence type="ECO:0000256" key="1">
    <source>
        <dbReference type="ARBA" id="ARBA00010778"/>
    </source>
</evidence>
<dbReference type="EMBL" id="CP002499">
    <property type="protein sequence ID" value="AET38976.1"/>
    <property type="molecule type" value="Genomic_DNA"/>
</dbReference>
<dbReference type="eggNOG" id="ENOG502SFEV">
    <property type="taxonomic scope" value="Eukaryota"/>
</dbReference>
<dbReference type="InterPro" id="IPR038586">
    <property type="entry name" value="Tctex-1-like_sf"/>
</dbReference>
<dbReference type="GO" id="GO:0042995">
    <property type="term" value="C:cell projection"/>
    <property type="evidence" value="ECO:0007669"/>
    <property type="project" value="UniProtKB-SubCell"/>
</dbReference>
<protein>
    <recommendedName>
        <fullName evidence="2 4">Topoisomerase I damage affected protein 2</fullName>
    </recommendedName>
</protein>
<name>G8JS57_ERECY</name>
<evidence type="ECO:0000313" key="6">
    <source>
        <dbReference type="Proteomes" id="UP000006790"/>
    </source>
</evidence>
<gene>
    <name evidence="5" type="ordered locus">Ecym_3495</name>
</gene>
<dbReference type="GeneID" id="11471086"/>
<dbReference type="HOGENOM" id="CLU_137494_1_0_1"/>
<keyword evidence="3 4" id="KW-0966">Cell projection</keyword>
<dbReference type="OrthoDB" id="10059120at2759"/>
<comment type="subcellular location">
    <subcellularLocation>
        <location evidence="4">Cytoplasm</location>
    </subcellularLocation>
    <subcellularLocation>
        <location evidence="4">Cell projection</location>
    </subcellularLocation>
</comment>
<dbReference type="CDD" id="cd21457">
    <property type="entry name" value="DLC-like_TDA2"/>
    <property type="match status" value="1"/>
</dbReference>
<evidence type="ECO:0000256" key="2">
    <source>
        <dbReference type="ARBA" id="ARBA00019193"/>
    </source>
</evidence>
<dbReference type="KEGG" id="erc:Ecym_3495"/>
<evidence type="ECO:0000256" key="3">
    <source>
        <dbReference type="ARBA" id="ARBA00023273"/>
    </source>
</evidence>
<evidence type="ECO:0000256" key="4">
    <source>
        <dbReference type="RuleBase" id="RU367012"/>
    </source>
</evidence>
<organism evidence="5 6">
    <name type="scientific">Eremothecium cymbalariae (strain CBS 270.75 / DBVPG 7215 / KCTC 17166 / NRRL Y-17582)</name>
    <name type="common">Yeast</name>
    <dbReference type="NCBI Taxonomy" id="931890"/>
    <lineage>
        <taxon>Eukaryota</taxon>
        <taxon>Fungi</taxon>
        <taxon>Dikarya</taxon>
        <taxon>Ascomycota</taxon>
        <taxon>Saccharomycotina</taxon>
        <taxon>Saccharomycetes</taxon>
        <taxon>Saccharomycetales</taxon>
        <taxon>Saccharomycetaceae</taxon>
        <taxon>Eremothecium</taxon>
    </lineage>
</organism>
<accession>G8JS57</accession>
<dbReference type="InParanoid" id="G8JS57"/>
<keyword evidence="6" id="KW-1185">Reference proteome</keyword>
<reference evidence="6" key="1">
    <citation type="journal article" date="2012" name="G3 (Bethesda)">
        <title>Pichia sorbitophila, an interspecies yeast hybrid reveals early steps of genome resolution following polyploidization.</title>
        <authorList>
            <person name="Leh Louis V."/>
            <person name="Despons L."/>
            <person name="Friedrich A."/>
            <person name="Martin T."/>
            <person name="Durrens P."/>
            <person name="Casaregola S."/>
            <person name="Neuveglise C."/>
            <person name="Fairhead C."/>
            <person name="Marck C."/>
            <person name="Cruz J.A."/>
            <person name="Straub M.L."/>
            <person name="Kugler V."/>
            <person name="Sacerdot C."/>
            <person name="Uzunov Z."/>
            <person name="Thierry A."/>
            <person name="Weiss S."/>
            <person name="Bleykasten C."/>
            <person name="De Montigny J."/>
            <person name="Jacques N."/>
            <person name="Jung P."/>
            <person name="Lemaire M."/>
            <person name="Mallet S."/>
            <person name="Morel G."/>
            <person name="Richard G.F."/>
            <person name="Sarkar A."/>
            <person name="Savel G."/>
            <person name="Schacherer J."/>
            <person name="Seret M.L."/>
            <person name="Talla E."/>
            <person name="Samson G."/>
            <person name="Jubin C."/>
            <person name="Poulain J."/>
            <person name="Vacherie B."/>
            <person name="Barbe V."/>
            <person name="Pelletier E."/>
            <person name="Sherman D.J."/>
            <person name="Westhof E."/>
            <person name="Weissenbach J."/>
            <person name="Baret P.V."/>
            <person name="Wincker P."/>
            <person name="Gaillardin C."/>
            <person name="Dujon B."/>
            <person name="Souciet J.L."/>
        </authorList>
    </citation>
    <scope>NUCLEOTIDE SEQUENCE [LARGE SCALE GENOMIC DNA]</scope>
    <source>
        <strain evidence="6">CBS 270.75 / DBVPG 7215 / KCTC 17166 / NRRL Y-17582</strain>
    </source>
</reference>
<dbReference type="Gene3D" id="3.30.1140.40">
    <property type="entry name" value="Tctex-1"/>
    <property type="match status" value="1"/>
</dbReference>
<proteinExistence type="inferred from homology"/>
<dbReference type="InterPro" id="IPR005334">
    <property type="entry name" value="Tctex-1-like"/>
</dbReference>